<proteinExistence type="predicted"/>
<feature type="domain" description="DUF4352" evidence="3">
    <location>
        <begin position="98"/>
        <end position="205"/>
    </location>
</feature>
<feature type="region of interest" description="Disordered" evidence="2">
    <location>
        <begin position="58"/>
        <end position="81"/>
    </location>
</feature>
<gene>
    <name evidence="4" type="ORF">GCM10010383_32500</name>
</gene>
<dbReference type="Gene3D" id="2.60.40.1240">
    <property type="match status" value="1"/>
</dbReference>
<evidence type="ECO:0000256" key="1">
    <source>
        <dbReference type="ARBA" id="ARBA00022729"/>
    </source>
</evidence>
<keyword evidence="5" id="KW-1185">Reference proteome</keyword>
<accession>A0ABQ2X575</accession>
<sequence>MHFLCESFTYVSQNPGGIMSNYSRIRITAAAAAVIGALTITACGGSGDSVVDKPKAKASAKADSGQQAKKKAAEKEAAPEVAKTGDTLALKGMEDGSKLDVTVVKVVDNAKSGDEFTAPESGNRWIAVQFQLVNTGTKAYTDSPQNGAQVADDQGQQFQTTFAEVTAGPSMSSAVRLKPGAKALGWIVFEVPKASKVATVQFAMDSGFAEQTGEWQLT</sequence>
<protein>
    <recommendedName>
        <fullName evidence="3">DUF4352 domain-containing protein</fullName>
    </recommendedName>
</protein>
<dbReference type="Proteomes" id="UP000617743">
    <property type="component" value="Unassembled WGS sequence"/>
</dbReference>
<comment type="caution">
    <text evidence="4">The sequence shown here is derived from an EMBL/GenBank/DDBJ whole genome shotgun (WGS) entry which is preliminary data.</text>
</comment>
<evidence type="ECO:0000256" key="2">
    <source>
        <dbReference type="SAM" id="MobiDB-lite"/>
    </source>
</evidence>
<dbReference type="InterPro" id="IPR029050">
    <property type="entry name" value="Immunoprotect_excell_Ig-like"/>
</dbReference>
<dbReference type="Pfam" id="PF11611">
    <property type="entry name" value="DUF4352"/>
    <property type="match status" value="1"/>
</dbReference>
<organism evidence="4 5">
    <name type="scientific">Streptomyces lomondensis</name>
    <dbReference type="NCBI Taxonomy" id="68229"/>
    <lineage>
        <taxon>Bacteria</taxon>
        <taxon>Bacillati</taxon>
        <taxon>Actinomycetota</taxon>
        <taxon>Actinomycetes</taxon>
        <taxon>Kitasatosporales</taxon>
        <taxon>Streptomycetaceae</taxon>
        <taxon>Streptomyces</taxon>
    </lineage>
</organism>
<evidence type="ECO:0000259" key="3">
    <source>
        <dbReference type="Pfam" id="PF11611"/>
    </source>
</evidence>
<name>A0ABQ2X575_9ACTN</name>
<reference evidence="5" key="1">
    <citation type="journal article" date="2019" name="Int. J. Syst. Evol. Microbiol.">
        <title>The Global Catalogue of Microorganisms (GCM) 10K type strain sequencing project: providing services to taxonomists for standard genome sequencing and annotation.</title>
        <authorList>
            <consortium name="The Broad Institute Genomics Platform"/>
            <consortium name="The Broad Institute Genome Sequencing Center for Infectious Disease"/>
            <person name="Wu L."/>
            <person name="Ma J."/>
        </authorList>
    </citation>
    <scope>NUCLEOTIDE SEQUENCE [LARGE SCALE GENOMIC DNA]</scope>
    <source>
        <strain evidence="5">JCM 4866</strain>
    </source>
</reference>
<evidence type="ECO:0000313" key="4">
    <source>
        <dbReference type="EMBL" id="GGX00074.1"/>
    </source>
</evidence>
<keyword evidence="1" id="KW-0732">Signal</keyword>
<feature type="compositionally biased region" description="Low complexity" evidence="2">
    <location>
        <begin position="58"/>
        <end position="67"/>
    </location>
</feature>
<dbReference type="InterPro" id="IPR029051">
    <property type="entry name" value="DUF4352"/>
</dbReference>
<evidence type="ECO:0000313" key="5">
    <source>
        <dbReference type="Proteomes" id="UP000617743"/>
    </source>
</evidence>
<dbReference type="EMBL" id="BMWC01000004">
    <property type="protein sequence ID" value="GGX00074.1"/>
    <property type="molecule type" value="Genomic_DNA"/>
</dbReference>